<feature type="compositionally biased region" description="Polar residues" evidence="1">
    <location>
        <begin position="1"/>
        <end position="13"/>
    </location>
</feature>
<evidence type="ECO:0000313" key="4">
    <source>
        <dbReference type="EMBL" id="PIA61656.1"/>
    </source>
</evidence>
<evidence type="ECO:0000259" key="3">
    <source>
        <dbReference type="Pfam" id="PF23551"/>
    </source>
</evidence>
<dbReference type="InterPro" id="IPR024593">
    <property type="entry name" value="DUF3444"/>
</dbReference>
<feature type="domain" description="DUF3444" evidence="2">
    <location>
        <begin position="96"/>
        <end position="301"/>
    </location>
</feature>
<feature type="region of interest" description="Disordered" evidence="1">
    <location>
        <begin position="736"/>
        <end position="758"/>
    </location>
</feature>
<keyword evidence="5" id="KW-1185">Reference proteome</keyword>
<gene>
    <name evidence="4" type="ORF">AQUCO_00300883v1</name>
</gene>
<organism evidence="4 5">
    <name type="scientific">Aquilegia coerulea</name>
    <name type="common">Rocky mountain columbine</name>
    <dbReference type="NCBI Taxonomy" id="218851"/>
    <lineage>
        <taxon>Eukaryota</taxon>
        <taxon>Viridiplantae</taxon>
        <taxon>Streptophyta</taxon>
        <taxon>Embryophyta</taxon>
        <taxon>Tracheophyta</taxon>
        <taxon>Spermatophyta</taxon>
        <taxon>Magnoliopsida</taxon>
        <taxon>Ranunculales</taxon>
        <taxon>Ranunculaceae</taxon>
        <taxon>Thalictroideae</taxon>
        <taxon>Aquilegia</taxon>
    </lineage>
</organism>
<feature type="region of interest" description="Disordered" evidence="1">
    <location>
        <begin position="1"/>
        <end position="46"/>
    </location>
</feature>
<dbReference type="OrthoDB" id="10250354at2759"/>
<evidence type="ECO:0000259" key="2">
    <source>
        <dbReference type="Pfam" id="PF11926"/>
    </source>
</evidence>
<proteinExistence type="predicted"/>
<protein>
    <recommendedName>
        <fullName evidence="6">DUF3444 domain-containing protein</fullName>
    </recommendedName>
</protein>
<feature type="region of interest" description="Disordered" evidence="1">
    <location>
        <begin position="392"/>
        <end position="414"/>
    </location>
</feature>
<dbReference type="Pfam" id="PF23551">
    <property type="entry name" value="Zn_ribbon_20"/>
    <property type="match status" value="1"/>
</dbReference>
<evidence type="ECO:0008006" key="6">
    <source>
        <dbReference type="Google" id="ProtNLM"/>
    </source>
</evidence>
<evidence type="ECO:0000313" key="5">
    <source>
        <dbReference type="Proteomes" id="UP000230069"/>
    </source>
</evidence>
<feature type="compositionally biased region" description="Polar residues" evidence="1">
    <location>
        <begin position="23"/>
        <end position="33"/>
    </location>
</feature>
<dbReference type="AlphaFoldDB" id="A0A2G5F0Z9"/>
<accession>A0A2G5F0Z9</accession>
<dbReference type="InterPro" id="IPR056988">
    <property type="entry name" value="Zn_ribbon_pln"/>
</dbReference>
<name>A0A2G5F0Z9_AQUCA</name>
<reference evidence="4 5" key="1">
    <citation type="submission" date="2017-09" db="EMBL/GenBank/DDBJ databases">
        <title>WGS assembly of Aquilegia coerulea Goldsmith.</title>
        <authorList>
            <person name="Hodges S."/>
            <person name="Kramer E."/>
            <person name="Nordborg M."/>
            <person name="Tomkins J."/>
            <person name="Borevitz J."/>
            <person name="Derieg N."/>
            <person name="Yan J."/>
            <person name="Mihaltcheva S."/>
            <person name="Hayes R.D."/>
            <person name="Rokhsar D."/>
        </authorList>
    </citation>
    <scope>NUCLEOTIDE SEQUENCE [LARGE SCALE GENOMIC DNA]</scope>
    <source>
        <strain evidence="5">cv. Goldsmith</strain>
    </source>
</reference>
<dbReference type="PANTHER" id="PTHR45089:SF24">
    <property type="entry name" value="DNAJ HEAT SHOCK N-TERMINAL DOMAIN-CONTAINING PROTEIN"/>
    <property type="match status" value="1"/>
</dbReference>
<sequence>MSRGTSGSFNVRNDPTDEVLLSKGSSSKTTQQAVFGKFKKEKGQEGSVHVKEGLLNGSGRAKVFNTNRSQEEVTIAEHSAERLKGNSYNKLDKELNEVNVPEFYVFDDNDRKEDSFRKDQVWAVYDETDDCMPRLYAQIRKVFSPGFKVRVTWLVADPDDGDEIEWVDEDLPVSCGKFRLGRNEITEDRNMFSHPVTYAEGTSTGSLLIYPTKGETLALFKNWDIKWSYDPDNHRNYEYIFVKILSDYNEVLGIMVVNLEKVKGSVSICSAKMGVASYRIPLLKELYMFSHMVPSYGTTGYEKCSVPEGSFELGLASVPANLMEECDDYFVGPHRTRKFSTVAGHQSGAYMEDKALYAKAKGFTSDVQRDKLENQEGSASLEESYFNCEAASAVGENQERPGTDDPVESDPGYETLPDVEKEDCFKKDQIWAIYDNVDAMPRFYAMIRQVFSHGFKVKITWLEANPDDKDEIDWVTEDLPVSCGYFNMGSLKSLKILYVFSYNKLCKRSSTDFTHDPSYRTIGYERVSVPEGSFELDPASVPTVLVEYDYNDFVGPHRVSGSSTVVGDKSEASLKEKASKTTEPDCFAADIKNRQFNKKRGIAGFGESSRNGNVEAEFCKRNGKDNALFEDYKNKKCKTEENRCLEQNQPGPGRSTFWTACPSCKMRYQYYKDILNSALRCQSCMRPFVASDSNVQSVPSGACMQPAVPLQKEVTQSVRKIGLQGTGRDLYSCVGDQVHSDHGTAEPEPSPPKGDLNRSLKKMAALMGFSKST</sequence>
<dbReference type="Proteomes" id="UP000230069">
    <property type="component" value="Unassembled WGS sequence"/>
</dbReference>
<dbReference type="EMBL" id="KZ305020">
    <property type="protein sequence ID" value="PIA61656.1"/>
    <property type="molecule type" value="Genomic_DNA"/>
</dbReference>
<evidence type="ECO:0000256" key="1">
    <source>
        <dbReference type="SAM" id="MobiDB-lite"/>
    </source>
</evidence>
<dbReference type="InParanoid" id="A0A2G5F0Z9"/>
<feature type="domain" description="Zinc beta-ribbon" evidence="3">
    <location>
        <begin position="657"/>
        <end position="690"/>
    </location>
</feature>
<feature type="domain" description="DUF3444" evidence="2">
    <location>
        <begin position="420"/>
        <end position="509"/>
    </location>
</feature>
<dbReference type="STRING" id="218851.A0A2G5F0Z9"/>
<dbReference type="PANTHER" id="PTHR45089">
    <property type="entry name" value="DNAJ HEAT SHOCK AMINO-TERMINAL DOMAIN PROTEIN-RELATED"/>
    <property type="match status" value="1"/>
</dbReference>
<dbReference type="Pfam" id="PF11926">
    <property type="entry name" value="DUF3444"/>
    <property type="match status" value="2"/>
</dbReference>